<feature type="compositionally biased region" description="Basic and acidic residues" evidence="1">
    <location>
        <begin position="7"/>
        <end position="55"/>
    </location>
</feature>
<feature type="region of interest" description="Disordered" evidence="1">
    <location>
        <begin position="130"/>
        <end position="177"/>
    </location>
</feature>
<proteinExistence type="predicted"/>
<gene>
    <name evidence="2" type="ORF">MSAN_00585100</name>
</gene>
<feature type="region of interest" description="Disordered" evidence="1">
    <location>
        <begin position="1"/>
        <end position="55"/>
    </location>
</feature>
<comment type="caution">
    <text evidence="2">The sequence shown here is derived from an EMBL/GenBank/DDBJ whole genome shotgun (WGS) entry which is preliminary data.</text>
</comment>
<sequence>MGKKRESRLEVQIDDKARARTEARKQQRREFYARNAERLREKSRAKMAEKRHDGNKIASQALAQMLKVKTTTLQSSSARADIAKENEVNEAAVDREIAALVEQGKFSSDNGDSDADNEISLSMIGADVSTDRTERVMQCKSPNWRQSLKWRLPTPVENSPSPEPEGRLPSLYDKLFQ</sequence>
<dbReference type="EMBL" id="JACAZH010000003">
    <property type="protein sequence ID" value="KAF7373740.1"/>
    <property type="molecule type" value="Genomic_DNA"/>
</dbReference>
<dbReference type="AlphaFoldDB" id="A0A8H6Z722"/>
<dbReference type="Proteomes" id="UP000623467">
    <property type="component" value="Unassembled WGS sequence"/>
</dbReference>
<organism evidence="2 3">
    <name type="scientific">Mycena sanguinolenta</name>
    <dbReference type="NCBI Taxonomy" id="230812"/>
    <lineage>
        <taxon>Eukaryota</taxon>
        <taxon>Fungi</taxon>
        <taxon>Dikarya</taxon>
        <taxon>Basidiomycota</taxon>
        <taxon>Agaricomycotina</taxon>
        <taxon>Agaricomycetes</taxon>
        <taxon>Agaricomycetidae</taxon>
        <taxon>Agaricales</taxon>
        <taxon>Marasmiineae</taxon>
        <taxon>Mycenaceae</taxon>
        <taxon>Mycena</taxon>
    </lineage>
</organism>
<evidence type="ECO:0000313" key="3">
    <source>
        <dbReference type="Proteomes" id="UP000623467"/>
    </source>
</evidence>
<reference evidence="2" key="1">
    <citation type="submission" date="2020-05" db="EMBL/GenBank/DDBJ databases">
        <title>Mycena genomes resolve the evolution of fungal bioluminescence.</title>
        <authorList>
            <person name="Tsai I.J."/>
        </authorList>
    </citation>
    <scope>NUCLEOTIDE SEQUENCE</scope>
    <source>
        <strain evidence="2">160909Yilan</strain>
    </source>
</reference>
<name>A0A8H6Z722_9AGAR</name>
<evidence type="ECO:0000256" key="1">
    <source>
        <dbReference type="SAM" id="MobiDB-lite"/>
    </source>
</evidence>
<evidence type="ECO:0000313" key="2">
    <source>
        <dbReference type="EMBL" id="KAF7373740.1"/>
    </source>
</evidence>
<accession>A0A8H6Z722</accession>
<keyword evidence="3" id="KW-1185">Reference proteome</keyword>
<dbReference type="OrthoDB" id="3071105at2759"/>
<protein>
    <submittedName>
        <fullName evidence="2">Uncharacterized protein</fullName>
    </submittedName>
</protein>